<proteinExistence type="inferred from homology"/>
<comment type="caution">
    <text evidence="4">The sequence shown here is derived from an EMBL/GenBank/DDBJ whole genome shotgun (WGS) entry which is preliminary data.</text>
</comment>
<dbReference type="Gene3D" id="3.40.50.720">
    <property type="entry name" value="NAD(P)-binding Rossmann-like Domain"/>
    <property type="match status" value="1"/>
</dbReference>
<dbReference type="EMBL" id="SMZO01000009">
    <property type="protein sequence ID" value="TDL90433.1"/>
    <property type="molecule type" value="Genomic_DNA"/>
</dbReference>
<sequence length="309" mass="34642">MKIVLTGAAGLIGQNLTVLMKDRSDIEVLAIDKHPENCAIYRELHPEVKLIEADLAVPGEWAKSFDGADLLILNHAQIGALTEEPFVANNVTATEHVLDAAEKAGIQKIIHISSSVVNSIADDFYTRSKTAQEKMVLARGIPTVVLRPTLMFGLFDRKHLGWLARFMQRKPVFPVPGSGEYIRQPLFARDFCNVIMSCVDNFRPGQIFDISGQEKITYIDLVTALKEACGAKAKIIRIPYVVFWWLLRIYAILDKNPPFTTRQLEALVIPEEFEIIDWPGIFNVPSTTTADALHQTYNDPKYSSVTLEF</sequence>
<protein>
    <submittedName>
        <fullName evidence="4">NAD-dependent epimerase/dehydratase family protein</fullName>
    </submittedName>
</protein>
<dbReference type="AlphaFoldDB" id="A0A4R6B574"/>
<dbReference type="PANTHER" id="PTHR43000">
    <property type="entry name" value="DTDP-D-GLUCOSE 4,6-DEHYDRATASE-RELATED"/>
    <property type="match status" value="1"/>
</dbReference>
<dbReference type="Pfam" id="PF01370">
    <property type="entry name" value="Epimerase"/>
    <property type="match status" value="1"/>
</dbReference>
<dbReference type="InterPro" id="IPR036291">
    <property type="entry name" value="NAD(P)-bd_dom_sf"/>
</dbReference>
<feature type="domain" description="NAD-dependent epimerase/dehydratase" evidence="3">
    <location>
        <begin position="3"/>
        <end position="209"/>
    </location>
</feature>
<name>A0A4R6B574_9RHOB</name>
<accession>A0A4R6B574</accession>
<dbReference type="RefSeq" id="WP_133341948.1">
    <property type="nucleotide sequence ID" value="NZ_SMZO01000009.1"/>
</dbReference>
<evidence type="ECO:0000313" key="4">
    <source>
        <dbReference type="EMBL" id="TDL90433.1"/>
    </source>
</evidence>
<dbReference type="OrthoDB" id="9801785at2"/>
<organism evidence="4 5">
    <name type="scientific">Meridianimarinicoccus aquatilis</name>
    <dbReference type="NCBI Taxonomy" id="2552766"/>
    <lineage>
        <taxon>Bacteria</taxon>
        <taxon>Pseudomonadati</taxon>
        <taxon>Pseudomonadota</taxon>
        <taxon>Alphaproteobacteria</taxon>
        <taxon>Rhodobacterales</taxon>
        <taxon>Paracoccaceae</taxon>
        <taxon>Meridianimarinicoccus</taxon>
    </lineage>
</organism>
<evidence type="ECO:0000256" key="2">
    <source>
        <dbReference type="ARBA" id="ARBA00007637"/>
    </source>
</evidence>
<comment type="similarity">
    <text evidence="2">Belongs to the NAD(P)-dependent epimerase/dehydratase family.</text>
</comment>
<evidence type="ECO:0000313" key="5">
    <source>
        <dbReference type="Proteomes" id="UP000294562"/>
    </source>
</evidence>
<evidence type="ECO:0000256" key="1">
    <source>
        <dbReference type="ARBA" id="ARBA00005125"/>
    </source>
</evidence>
<dbReference type="Proteomes" id="UP000294562">
    <property type="component" value="Unassembled WGS sequence"/>
</dbReference>
<gene>
    <name evidence="4" type="ORF">E2L05_05775</name>
</gene>
<evidence type="ECO:0000259" key="3">
    <source>
        <dbReference type="Pfam" id="PF01370"/>
    </source>
</evidence>
<dbReference type="InterPro" id="IPR001509">
    <property type="entry name" value="Epimerase_deHydtase"/>
</dbReference>
<reference evidence="4 5" key="1">
    <citation type="submission" date="2019-03" db="EMBL/GenBank/DDBJ databases">
        <title>Rhodobacteraceae bacterium SM1902, a new member of the family Rhodobacteraceae isolated from Yantai.</title>
        <authorList>
            <person name="Sun Y."/>
        </authorList>
    </citation>
    <scope>NUCLEOTIDE SEQUENCE [LARGE SCALE GENOMIC DNA]</scope>
    <source>
        <strain evidence="4 5">SM1902</strain>
    </source>
</reference>
<keyword evidence="5" id="KW-1185">Reference proteome</keyword>
<dbReference type="SUPFAM" id="SSF51735">
    <property type="entry name" value="NAD(P)-binding Rossmann-fold domains"/>
    <property type="match status" value="1"/>
</dbReference>
<comment type="pathway">
    <text evidence="1">Bacterial outer membrane biogenesis; LPS O-antigen biosynthesis.</text>
</comment>